<feature type="region of interest" description="Disordered" evidence="7">
    <location>
        <begin position="1"/>
        <end position="115"/>
    </location>
</feature>
<dbReference type="AlphaFoldDB" id="A0A6J1SM92"/>
<accession>A0A6J1SM92</accession>
<feature type="compositionally biased region" description="Basic and acidic residues" evidence="7">
    <location>
        <begin position="19"/>
        <end position="39"/>
    </location>
</feature>
<dbReference type="Pfam" id="PF19252">
    <property type="entry name" value="HIND"/>
    <property type="match status" value="1"/>
</dbReference>
<dbReference type="OrthoDB" id="5583at2759"/>
<evidence type="ECO:0000256" key="1">
    <source>
        <dbReference type="ARBA" id="ARBA00004123"/>
    </source>
</evidence>
<keyword evidence="8" id="KW-1185">Reference proteome</keyword>
<feature type="compositionally biased region" description="Basic and acidic residues" evidence="7">
    <location>
        <begin position="52"/>
        <end position="62"/>
    </location>
</feature>
<protein>
    <submittedName>
        <fullName evidence="9">U4/U6.U5 tri-snRNP-associated protein 1</fullName>
    </submittedName>
</protein>
<dbReference type="GO" id="GO:0045292">
    <property type="term" value="P:mRNA cis splicing, via spliceosome"/>
    <property type="evidence" value="ECO:0007669"/>
    <property type="project" value="TreeGrafter"/>
</dbReference>
<evidence type="ECO:0000256" key="5">
    <source>
        <dbReference type="ARBA" id="ARBA00023242"/>
    </source>
</evidence>
<evidence type="ECO:0000256" key="4">
    <source>
        <dbReference type="ARBA" id="ARBA00023187"/>
    </source>
</evidence>
<feature type="coiled-coil region" evidence="6">
    <location>
        <begin position="219"/>
        <end position="246"/>
    </location>
</feature>
<dbReference type="GO" id="GO:0000481">
    <property type="term" value="P:maturation of 5S rRNA"/>
    <property type="evidence" value="ECO:0007669"/>
    <property type="project" value="TreeGrafter"/>
</dbReference>
<dbReference type="PANTHER" id="PTHR14152:SF5">
    <property type="entry name" value="U4_U6.U5 TRI-SNRNP-ASSOCIATED PROTEIN 1"/>
    <property type="match status" value="1"/>
</dbReference>
<feature type="compositionally biased region" description="Basic residues" evidence="7">
    <location>
        <begin position="40"/>
        <end position="51"/>
    </location>
</feature>
<evidence type="ECO:0000256" key="3">
    <source>
        <dbReference type="ARBA" id="ARBA00022664"/>
    </source>
</evidence>
<evidence type="ECO:0000256" key="2">
    <source>
        <dbReference type="ARBA" id="ARBA00006076"/>
    </source>
</evidence>
<gene>
    <name evidence="9" type="primary">LOC113208985</name>
</gene>
<keyword evidence="3" id="KW-0507">mRNA processing</keyword>
<proteinExistence type="inferred from homology"/>
<dbReference type="GO" id="GO:0046540">
    <property type="term" value="C:U4/U6 x U5 tri-snRNP complex"/>
    <property type="evidence" value="ECO:0007669"/>
    <property type="project" value="InterPro"/>
</dbReference>
<dbReference type="Proteomes" id="UP000504606">
    <property type="component" value="Unplaced"/>
</dbReference>
<evidence type="ECO:0000256" key="7">
    <source>
        <dbReference type="SAM" id="MobiDB-lite"/>
    </source>
</evidence>
<evidence type="ECO:0000256" key="6">
    <source>
        <dbReference type="SAM" id="Coils"/>
    </source>
</evidence>
<dbReference type="KEGG" id="foc:113208985"/>
<feature type="compositionally biased region" description="Basic residues" evidence="7">
    <location>
        <begin position="1"/>
        <end position="18"/>
    </location>
</feature>
<evidence type="ECO:0000313" key="8">
    <source>
        <dbReference type="Proteomes" id="UP000504606"/>
    </source>
</evidence>
<organism evidence="8 9">
    <name type="scientific">Frankliniella occidentalis</name>
    <name type="common">Western flower thrips</name>
    <name type="synonym">Euthrips occidentalis</name>
    <dbReference type="NCBI Taxonomy" id="133901"/>
    <lineage>
        <taxon>Eukaryota</taxon>
        <taxon>Metazoa</taxon>
        <taxon>Ecdysozoa</taxon>
        <taxon>Arthropoda</taxon>
        <taxon>Hexapoda</taxon>
        <taxon>Insecta</taxon>
        <taxon>Pterygota</taxon>
        <taxon>Neoptera</taxon>
        <taxon>Paraneoptera</taxon>
        <taxon>Thysanoptera</taxon>
        <taxon>Terebrantia</taxon>
        <taxon>Thripoidea</taxon>
        <taxon>Thripidae</taxon>
        <taxon>Frankliniella</taxon>
    </lineage>
</organism>
<keyword evidence="4" id="KW-0508">mRNA splicing</keyword>
<dbReference type="Pfam" id="PF03343">
    <property type="entry name" value="SART-1"/>
    <property type="match status" value="1"/>
</dbReference>
<keyword evidence="6" id="KW-0175">Coiled coil</keyword>
<comment type="subcellular location">
    <subcellularLocation>
        <location evidence="1">Nucleus</location>
    </subcellularLocation>
</comment>
<dbReference type="RefSeq" id="XP_026282072.1">
    <property type="nucleotide sequence ID" value="XM_026426287.2"/>
</dbReference>
<evidence type="ECO:0000313" key="9">
    <source>
        <dbReference type="RefSeq" id="XP_026282072.1"/>
    </source>
</evidence>
<dbReference type="InterPro" id="IPR005011">
    <property type="entry name" value="SNU66/SART1"/>
</dbReference>
<sequence length="813" mass="91826">MGHKHKKEKRKHRSRSRSRSVEKEREREREKERERERDRSKHRHHKRHHKDRKEQKRSREESPTYISSDDDCIVVPPPPKISRQATPPPPPPPAISNTSSDKSSSGAGDSLSIEETNRIRAKLGLKPLQVDDKPTSVEVKADNDYKNSTERAAAEAGLDVINDDLGEFVHKPAENLAKKVKADKIKEKLAERKAKRALEQKLARVKRLGESSSDEEDSAAAWAEKNRKIVNEKQQAEKRAKMLEEMDAEFGIGELVAEEIKTERRNVYGAKDLRGLRVEHDLGSFGEGKQVVLTLKDQGVLEEEGDVLVNVNMVDDEHHKKNIDRRKQKPGYNAYEDEEDMDTLNEPEVKVLSKYDEEIDGAKKKSFTLGVDDSPAAIAQRKQEALTIKNKLMKKKLETLAMPAPKLASEYYNEEEISTKFKKLKKVKKVRKKGILKADDLEASVKEENSTKDMGSRRMRSRIVDDDDDMKAPPPPRISEPDDIIKEEPMDVDDFPALPSDLGTVKIEADEDLALELALKKARKLKQMEAAEEAASGDKVVKMIVSEEYEPAFGETGPGGSIVLNSTAEFCRTLGDIPTYGLAGNRDEDAEELLDFEREMIEEQRRRQEEDVGIRGAWNEVEGDEQPAEVETTETPILDPEPDLGGGMAGALRLAVSKGYLEKEILKRPSASRFAHLQAQNYSIDDKAHVEDDKFGRRERYAGPTSEFKDKDGYKPNVKLDYIDDEGHVLNAKEAFRYLSHKFHGKGPGKNKVEKRMKKMEQDALMKQMSSTDTPLGTLNMLQAKQKETQSPFIVLSGGKHQTTTISKTKLSK</sequence>
<dbReference type="PANTHER" id="PTHR14152">
    <property type="entry name" value="SQUAMOUS CELL CARCINOMA ANTIGEN RECOGNISED BY CYTOTOXIC T LYMPHOCYTES"/>
    <property type="match status" value="1"/>
</dbReference>
<dbReference type="InterPro" id="IPR045347">
    <property type="entry name" value="HIND"/>
</dbReference>
<feature type="compositionally biased region" description="Pro residues" evidence="7">
    <location>
        <begin position="75"/>
        <end position="94"/>
    </location>
</feature>
<name>A0A6J1SM92_FRAOC</name>
<feature type="compositionally biased region" description="Low complexity" evidence="7">
    <location>
        <begin position="96"/>
        <end position="111"/>
    </location>
</feature>
<dbReference type="GeneID" id="113208985"/>
<feature type="region of interest" description="Disordered" evidence="7">
    <location>
        <begin position="623"/>
        <end position="644"/>
    </location>
</feature>
<comment type="similarity">
    <text evidence="2">Belongs to the SNU66/SART1 family.</text>
</comment>
<reference evidence="9" key="1">
    <citation type="submission" date="2025-08" db="UniProtKB">
        <authorList>
            <consortium name="RefSeq"/>
        </authorList>
    </citation>
    <scope>IDENTIFICATION</scope>
    <source>
        <tissue evidence="9">Whole organism</tissue>
    </source>
</reference>
<keyword evidence="5" id="KW-0539">Nucleus</keyword>
<feature type="compositionally biased region" description="Acidic residues" evidence="7">
    <location>
        <begin position="623"/>
        <end position="632"/>
    </location>
</feature>